<keyword evidence="2" id="KW-0238">DNA-binding</keyword>
<dbReference type="PATRIC" id="fig|476272.21.peg.2738"/>
<dbReference type="HOGENOM" id="CLU_000445_88_3_9"/>
<dbReference type="SUPFAM" id="SSF51215">
    <property type="entry name" value="Regulatory protein AraC"/>
    <property type="match status" value="1"/>
</dbReference>
<dbReference type="GO" id="GO:0003700">
    <property type="term" value="F:DNA-binding transcription factor activity"/>
    <property type="evidence" value="ECO:0007669"/>
    <property type="project" value="InterPro"/>
</dbReference>
<keyword evidence="6" id="KW-1185">Reference proteome</keyword>
<dbReference type="eggNOG" id="COG2207">
    <property type="taxonomic scope" value="Bacteria"/>
</dbReference>
<dbReference type="eggNOG" id="COG1917">
    <property type="taxonomic scope" value="Bacteria"/>
</dbReference>
<dbReference type="AlphaFoldDB" id="C0CKL9"/>
<dbReference type="InterPro" id="IPR009057">
    <property type="entry name" value="Homeodomain-like_sf"/>
</dbReference>
<dbReference type="GO" id="GO:0043565">
    <property type="term" value="F:sequence-specific DNA binding"/>
    <property type="evidence" value="ECO:0007669"/>
    <property type="project" value="InterPro"/>
</dbReference>
<evidence type="ECO:0000313" key="6">
    <source>
        <dbReference type="Proteomes" id="UP000003100"/>
    </source>
</evidence>
<dbReference type="GeneID" id="86820612"/>
<dbReference type="SMART" id="SM00342">
    <property type="entry name" value="HTH_ARAC"/>
    <property type="match status" value="1"/>
</dbReference>
<accession>C0CKL9</accession>
<dbReference type="Pfam" id="PF02311">
    <property type="entry name" value="AraC_binding"/>
    <property type="match status" value="1"/>
</dbReference>
<dbReference type="InterPro" id="IPR014710">
    <property type="entry name" value="RmlC-like_jellyroll"/>
</dbReference>
<protein>
    <recommendedName>
        <fullName evidence="4">HTH araC/xylS-type domain-containing protein</fullName>
    </recommendedName>
</protein>
<dbReference type="InterPro" id="IPR020449">
    <property type="entry name" value="Tscrpt_reg_AraC-type_HTH"/>
</dbReference>
<keyword evidence="3" id="KW-0804">Transcription</keyword>
<sequence>MKNRDNYFNREGQESFVDIFEKDDIKNGQNFPRHWHEHLQIYYFIRGTAKLECGKNCFEVQEGDLAVVNCNELHYLESTSDNLVFYTIRVEPAFLYSNHEDLLQAKYLAPITLNRIEFHNFIAGDTELLEIVKKVLEEYYNKQIGYELAVKGGIYFLIVRLLRCHVQHILTQTELEEREHTLLRFKPVFEMIESNYCEKITLSQLAETIGFSVHHFCRTFKQLTGKTTTDYMNHIRLDKAVYYLKQSDCNITEIALKCGFENINYFSRVFKKYYSVSPTQYRKLNKLNTGF</sequence>
<dbReference type="SUPFAM" id="SSF46689">
    <property type="entry name" value="Homeodomain-like"/>
    <property type="match status" value="2"/>
</dbReference>
<dbReference type="InterPro" id="IPR003313">
    <property type="entry name" value="AraC-bd"/>
</dbReference>
<evidence type="ECO:0000256" key="1">
    <source>
        <dbReference type="ARBA" id="ARBA00023015"/>
    </source>
</evidence>
<reference evidence="5 6" key="1">
    <citation type="submission" date="2009-01" db="EMBL/GenBank/DDBJ databases">
        <authorList>
            <person name="Fulton L."/>
            <person name="Clifton S."/>
            <person name="Fulton B."/>
            <person name="Xu J."/>
            <person name="Minx P."/>
            <person name="Pepin K.H."/>
            <person name="Johnson M."/>
            <person name="Bhonagiri V."/>
            <person name="Nash W.E."/>
            <person name="Mardis E.R."/>
            <person name="Wilson R.K."/>
        </authorList>
    </citation>
    <scope>NUCLEOTIDE SEQUENCE [LARGE SCALE GENOMIC DNA]</scope>
    <source>
        <strain evidence="6">DSM 10507 / JCM 14656 / S5a33</strain>
    </source>
</reference>
<name>C0CKL9_BLAHS</name>
<feature type="domain" description="HTH araC/xylS-type" evidence="4">
    <location>
        <begin position="186"/>
        <end position="284"/>
    </location>
</feature>
<dbReference type="PROSITE" id="PS01124">
    <property type="entry name" value="HTH_ARAC_FAMILY_2"/>
    <property type="match status" value="1"/>
</dbReference>
<evidence type="ECO:0000256" key="3">
    <source>
        <dbReference type="ARBA" id="ARBA00023163"/>
    </source>
</evidence>
<dbReference type="Gene3D" id="1.10.10.60">
    <property type="entry name" value="Homeodomain-like"/>
    <property type="match status" value="2"/>
</dbReference>
<dbReference type="Gene3D" id="2.60.120.10">
    <property type="entry name" value="Jelly Rolls"/>
    <property type="match status" value="1"/>
</dbReference>
<reference evidence="5 6" key="2">
    <citation type="submission" date="2009-02" db="EMBL/GenBank/DDBJ databases">
        <title>Draft genome sequence of Blautia hydrogenotrophica DSM 10507 (Ruminococcus hydrogenotrophicus DSM 10507).</title>
        <authorList>
            <person name="Sudarsanam P."/>
            <person name="Ley R."/>
            <person name="Guruge J."/>
            <person name="Turnbaugh P.J."/>
            <person name="Mahowald M."/>
            <person name="Liep D."/>
            <person name="Gordon J."/>
        </authorList>
    </citation>
    <scope>NUCLEOTIDE SEQUENCE [LARGE SCALE GENOMIC DNA]</scope>
    <source>
        <strain evidence="6">DSM 10507 / JCM 14656 / S5a33</strain>
    </source>
</reference>
<dbReference type="PROSITE" id="PS00041">
    <property type="entry name" value="HTH_ARAC_FAMILY_1"/>
    <property type="match status" value="1"/>
</dbReference>
<organism evidence="5 6">
    <name type="scientific">Blautia hydrogenotrophica (strain DSM 10507 / JCM 14656 / S5a33)</name>
    <name type="common">Ruminococcus hydrogenotrophicus</name>
    <dbReference type="NCBI Taxonomy" id="476272"/>
    <lineage>
        <taxon>Bacteria</taxon>
        <taxon>Bacillati</taxon>
        <taxon>Bacillota</taxon>
        <taxon>Clostridia</taxon>
        <taxon>Lachnospirales</taxon>
        <taxon>Lachnospiraceae</taxon>
        <taxon>Blautia</taxon>
    </lineage>
</organism>
<dbReference type="PANTHER" id="PTHR43280">
    <property type="entry name" value="ARAC-FAMILY TRANSCRIPTIONAL REGULATOR"/>
    <property type="match status" value="1"/>
</dbReference>
<evidence type="ECO:0000259" key="4">
    <source>
        <dbReference type="PROSITE" id="PS01124"/>
    </source>
</evidence>
<dbReference type="InterPro" id="IPR018062">
    <property type="entry name" value="HTH_AraC-typ_CS"/>
</dbReference>
<dbReference type="PANTHER" id="PTHR43280:SF28">
    <property type="entry name" value="HTH-TYPE TRANSCRIPTIONAL ACTIVATOR RHAS"/>
    <property type="match status" value="1"/>
</dbReference>
<dbReference type="InterPro" id="IPR018060">
    <property type="entry name" value="HTH_AraC"/>
</dbReference>
<comment type="caution">
    <text evidence="5">The sequence shown here is derived from an EMBL/GenBank/DDBJ whole genome shotgun (WGS) entry which is preliminary data.</text>
</comment>
<keyword evidence="1" id="KW-0805">Transcription regulation</keyword>
<proteinExistence type="predicted"/>
<dbReference type="Pfam" id="PF12833">
    <property type="entry name" value="HTH_18"/>
    <property type="match status" value="1"/>
</dbReference>
<dbReference type="PRINTS" id="PR00032">
    <property type="entry name" value="HTHARAC"/>
</dbReference>
<evidence type="ECO:0000313" key="5">
    <source>
        <dbReference type="EMBL" id="EEG49709.1"/>
    </source>
</evidence>
<evidence type="ECO:0000256" key="2">
    <source>
        <dbReference type="ARBA" id="ARBA00023125"/>
    </source>
</evidence>
<dbReference type="EMBL" id="ACBZ01000069">
    <property type="protein sequence ID" value="EEG49709.1"/>
    <property type="molecule type" value="Genomic_DNA"/>
</dbReference>
<gene>
    <name evidence="5" type="ORF">RUMHYD_01389</name>
</gene>
<dbReference type="RefSeq" id="WP_005947465.1">
    <property type="nucleotide sequence ID" value="NZ_CP136423.1"/>
</dbReference>
<dbReference type="Proteomes" id="UP000003100">
    <property type="component" value="Unassembled WGS sequence"/>
</dbReference>
<dbReference type="InterPro" id="IPR037923">
    <property type="entry name" value="HTH-like"/>
</dbReference>